<dbReference type="Proteomes" id="UP000002605">
    <property type="component" value="Chromosome 2"/>
</dbReference>
<accession>B9WA69</accession>
<dbReference type="PANTHER" id="PTHR30466">
    <property type="entry name" value="FLAVIN REDUCTASE"/>
    <property type="match status" value="1"/>
</dbReference>
<feature type="domain" description="Flavin reductase like" evidence="2">
    <location>
        <begin position="20"/>
        <end position="203"/>
    </location>
</feature>
<keyword evidence="1" id="KW-0560">Oxidoreductase</keyword>
<dbReference type="InterPro" id="IPR002563">
    <property type="entry name" value="Flavin_Rdtase-like_dom"/>
</dbReference>
<dbReference type="GO" id="GO:0010181">
    <property type="term" value="F:FMN binding"/>
    <property type="evidence" value="ECO:0007669"/>
    <property type="project" value="InterPro"/>
</dbReference>
<dbReference type="HOGENOM" id="CLU_085409_0_0_1"/>
<dbReference type="SMART" id="SM00903">
    <property type="entry name" value="Flavin_Reduct"/>
    <property type="match status" value="1"/>
</dbReference>
<reference evidence="4 5" key="1">
    <citation type="journal article" date="2009" name="Genome Res.">
        <title>Comparative genomics of the fungal pathogens Candida dubliniensis and Candida albicans.</title>
        <authorList>
            <person name="Jackson A.P."/>
            <person name="Gamble J.A."/>
            <person name="Yeomans T."/>
            <person name="Moran G.P."/>
            <person name="Saunders D."/>
            <person name="Harris D."/>
            <person name="Aslett M."/>
            <person name="Barrell J.F."/>
            <person name="Butler G."/>
            <person name="Citiulo F."/>
            <person name="Coleman D.C."/>
            <person name="de Groot P.W.J."/>
            <person name="Goodwin T.J."/>
            <person name="Quail M.A."/>
            <person name="McQuillan J."/>
            <person name="Munro C.A."/>
            <person name="Pain A."/>
            <person name="Poulter R.T."/>
            <person name="Rajandream M.A."/>
            <person name="Renauld H."/>
            <person name="Spiering M.J."/>
            <person name="Tivey A."/>
            <person name="Gow N.A.R."/>
            <person name="Barrell B."/>
            <person name="Sullivan D.J."/>
            <person name="Berriman M."/>
        </authorList>
    </citation>
    <scope>NUCLEOTIDE SEQUENCE [LARGE SCALE GENOMIC DNA]</scope>
    <source>
        <strain evidence="5">CD36 / ATCC MYA-646 / CBS 7987 / NCPF 3949 / NRRL Y-17841</strain>
    </source>
</reference>
<gene>
    <name evidence="3" type="ordered locus">Cd36_15100</name>
    <name evidence="4" type="ORF">CD36_15100</name>
</gene>
<protein>
    <submittedName>
        <fullName evidence="4">NADH-dependent oxidoreductase, putative</fullName>
    </submittedName>
</protein>
<proteinExistence type="predicted"/>
<evidence type="ECO:0000313" key="5">
    <source>
        <dbReference type="Proteomes" id="UP000002605"/>
    </source>
</evidence>
<dbReference type="InterPro" id="IPR012349">
    <property type="entry name" value="Split_barrel_FMN-bd"/>
</dbReference>
<sequence length="211" mass="23652">MHRLRKYSSSCLSEQFRLAMGRTASQAMILTSATTTINELHGMTLGSVCSLSVFPSPLIQFNLHLPSYTSTELHKHKFLALHVLPPTKNSVHLSRIFAKGVKLNKGTKLAATKEEKIDGQVFHEMTKPFTRLQQGVDYSFYDIAGVQIPVLNDVETTLICQTQDTFPVDNHEIWVASVVDILHNKTYSQKSGGILYFDRGFHKIGKSLSED</sequence>
<dbReference type="Pfam" id="PF01613">
    <property type="entry name" value="Flavin_Reduct"/>
    <property type="match status" value="1"/>
</dbReference>
<dbReference type="InterPro" id="IPR050268">
    <property type="entry name" value="NADH-dep_flavin_reductase"/>
</dbReference>
<dbReference type="eggNOG" id="ENOG502RYSQ">
    <property type="taxonomic scope" value="Eukaryota"/>
</dbReference>
<evidence type="ECO:0000256" key="1">
    <source>
        <dbReference type="ARBA" id="ARBA00023002"/>
    </source>
</evidence>
<dbReference type="GO" id="GO:0042602">
    <property type="term" value="F:riboflavin reductase (NADPH) activity"/>
    <property type="evidence" value="ECO:0007669"/>
    <property type="project" value="TreeGrafter"/>
</dbReference>
<dbReference type="VEuPathDB" id="FungiDB:CD36_15100"/>
<keyword evidence="5" id="KW-1185">Reference proteome</keyword>
<dbReference type="AlphaFoldDB" id="B9WA69"/>
<dbReference type="OrthoDB" id="2015405at2759"/>
<dbReference type="RefSeq" id="XP_002417989.1">
    <property type="nucleotide sequence ID" value="XM_002417944.1"/>
</dbReference>
<evidence type="ECO:0000259" key="2">
    <source>
        <dbReference type="SMART" id="SM00903"/>
    </source>
</evidence>
<name>B9WA69_CANDC</name>
<dbReference type="KEGG" id="cdu:CD36_15100"/>
<evidence type="ECO:0000313" key="3">
    <source>
        <dbReference type="CGD" id="CAL0000170436"/>
    </source>
</evidence>
<dbReference type="SUPFAM" id="SSF50475">
    <property type="entry name" value="FMN-binding split barrel"/>
    <property type="match status" value="1"/>
</dbReference>
<dbReference type="Gene3D" id="2.30.110.10">
    <property type="entry name" value="Electron Transport, Fmn-binding Protein, Chain A"/>
    <property type="match status" value="1"/>
</dbReference>
<evidence type="ECO:0000313" key="4">
    <source>
        <dbReference type="EMBL" id="CAX43288.1"/>
    </source>
</evidence>
<dbReference type="GeneID" id="8045570"/>
<dbReference type="CGD" id="CAL0000170436">
    <property type="gene designation" value="Cd36_15100"/>
</dbReference>
<dbReference type="PANTHER" id="PTHR30466:SF1">
    <property type="entry name" value="FMN REDUCTASE (NADH) RUTF"/>
    <property type="match status" value="1"/>
</dbReference>
<dbReference type="EMBL" id="FM992689">
    <property type="protein sequence ID" value="CAX43288.1"/>
    <property type="molecule type" value="Genomic_DNA"/>
</dbReference>
<organism evidence="4 5">
    <name type="scientific">Candida dubliniensis (strain CD36 / ATCC MYA-646 / CBS 7987 / NCPF 3949 / NRRL Y-17841)</name>
    <name type="common">Yeast</name>
    <dbReference type="NCBI Taxonomy" id="573826"/>
    <lineage>
        <taxon>Eukaryota</taxon>
        <taxon>Fungi</taxon>
        <taxon>Dikarya</taxon>
        <taxon>Ascomycota</taxon>
        <taxon>Saccharomycotina</taxon>
        <taxon>Pichiomycetes</taxon>
        <taxon>Debaryomycetaceae</taxon>
        <taxon>Candida/Lodderomyces clade</taxon>
        <taxon>Candida</taxon>
    </lineage>
</organism>